<dbReference type="SUPFAM" id="SSF50978">
    <property type="entry name" value="WD40 repeat-like"/>
    <property type="match status" value="1"/>
</dbReference>
<keyword evidence="3" id="KW-0819">tRNA processing</keyword>
<keyword evidence="4" id="KW-0677">Repeat</keyword>
<evidence type="ECO:0000313" key="8">
    <source>
        <dbReference type="Proteomes" id="UP000469558"/>
    </source>
</evidence>
<dbReference type="PANTHER" id="PTHR16288:SF0">
    <property type="entry name" value="TRNA (GUANINE-N(7)-)-METHYLTRANSFERASE NON-CATALYTIC SUBUNIT WDR4"/>
    <property type="match status" value="1"/>
</dbReference>
<dbReference type="GO" id="GO:0005634">
    <property type="term" value="C:nucleus"/>
    <property type="evidence" value="ECO:0007669"/>
    <property type="project" value="UniProtKB-SubCell"/>
</dbReference>
<dbReference type="GO" id="GO:0043527">
    <property type="term" value="C:tRNA methyltransferase complex"/>
    <property type="evidence" value="ECO:0007669"/>
    <property type="project" value="TreeGrafter"/>
</dbReference>
<evidence type="ECO:0000256" key="2">
    <source>
        <dbReference type="ARBA" id="ARBA00022574"/>
    </source>
</evidence>
<evidence type="ECO:0000256" key="4">
    <source>
        <dbReference type="ARBA" id="ARBA00022737"/>
    </source>
</evidence>
<dbReference type="GO" id="GO:0005829">
    <property type="term" value="C:cytosol"/>
    <property type="evidence" value="ECO:0007669"/>
    <property type="project" value="TreeGrafter"/>
</dbReference>
<dbReference type="AlphaFoldDB" id="A0A8T9CGQ2"/>
<evidence type="ECO:0000256" key="6">
    <source>
        <dbReference type="SAM" id="MobiDB-lite"/>
    </source>
</evidence>
<dbReference type="InterPro" id="IPR036322">
    <property type="entry name" value="WD40_repeat_dom_sf"/>
</dbReference>
<dbReference type="Gene3D" id="2.130.10.10">
    <property type="entry name" value="YVTN repeat-like/Quinoprotein amine dehydrogenase"/>
    <property type="match status" value="1"/>
</dbReference>
<comment type="subcellular location">
    <subcellularLocation>
        <location evidence="1">Nucleus</location>
    </subcellularLocation>
</comment>
<sequence>MPKRPCALTITDDNTTILSADKFGDVYSLPLLTSTPPEASKESSQVPDQLFKPSANELTIHSQRNRKALENQKRQNKVKTEKSGPEFEHSLLLGHVSLLTDVKLAKSGERTYVITADRDEHIRVSRGIPKAHIIENFCLGHKEFISRICIPGTRPEILISGGGDDELYVWDWEKGLLISKAELRSLVERFTGDDKVGKVAVSGIYHTRQGEADIIIVTIEGVSALFTFSLGIDNTLKQEQTLELGGNVLAAVTGIEAPDGTTSRVLVSVDGIHRAGSTTELRDSTEEPISPFQTFSFANGVLTQDSFAIGASEESEVAEGVMGGLRNLLYSLENLRKRDGEEGGKEEDAVMVEQGGGNE</sequence>
<dbReference type="PANTHER" id="PTHR16288">
    <property type="entry name" value="WD40 REPEAT PROTEIN 4"/>
    <property type="match status" value="1"/>
</dbReference>
<dbReference type="SMART" id="SM00320">
    <property type="entry name" value="WD40"/>
    <property type="match status" value="2"/>
</dbReference>
<evidence type="ECO:0000256" key="3">
    <source>
        <dbReference type="ARBA" id="ARBA00022694"/>
    </source>
</evidence>
<feature type="compositionally biased region" description="Basic and acidic residues" evidence="6">
    <location>
        <begin position="338"/>
        <end position="348"/>
    </location>
</feature>
<accession>A0A8T9CGQ2</accession>
<dbReference type="GO" id="GO:0006400">
    <property type="term" value="P:tRNA modification"/>
    <property type="evidence" value="ECO:0007669"/>
    <property type="project" value="TreeGrafter"/>
</dbReference>
<keyword evidence="5" id="KW-0539">Nucleus</keyword>
<dbReference type="GO" id="GO:0036265">
    <property type="term" value="P:RNA (guanine-N7)-methylation"/>
    <property type="evidence" value="ECO:0007669"/>
    <property type="project" value="InterPro"/>
</dbReference>
<comment type="caution">
    <text evidence="7">The sequence shown here is derived from an EMBL/GenBank/DDBJ whole genome shotgun (WGS) entry which is preliminary data.</text>
</comment>
<dbReference type="InterPro" id="IPR028884">
    <property type="entry name" value="Trm82"/>
</dbReference>
<name>A0A8T9CGQ2_9HELO</name>
<feature type="region of interest" description="Disordered" evidence="6">
    <location>
        <begin position="338"/>
        <end position="359"/>
    </location>
</feature>
<protein>
    <submittedName>
        <fullName evidence="7">tRNA (Guanine-N(7)-)-methyltransferase non-catalytic subunit trm82</fullName>
    </submittedName>
</protein>
<reference evidence="7 8" key="1">
    <citation type="submission" date="2018-05" db="EMBL/GenBank/DDBJ databases">
        <title>Genome sequencing and assembly of the regulated plant pathogen Lachnellula willkommii and related sister species for the development of diagnostic species identification markers.</title>
        <authorList>
            <person name="Giroux E."/>
            <person name="Bilodeau G."/>
        </authorList>
    </citation>
    <scope>NUCLEOTIDE SEQUENCE [LARGE SCALE GENOMIC DNA]</scope>
    <source>
        <strain evidence="7 8">CBS 268.59</strain>
    </source>
</reference>
<dbReference type="EMBL" id="QGMK01000038">
    <property type="protein sequence ID" value="TVY84995.1"/>
    <property type="molecule type" value="Genomic_DNA"/>
</dbReference>
<organism evidence="7 8">
    <name type="scientific">Lachnellula suecica</name>
    <dbReference type="NCBI Taxonomy" id="602035"/>
    <lineage>
        <taxon>Eukaryota</taxon>
        <taxon>Fungi</taxon>
        <taxon>Dikarya</taxon>
        <taxon>Ascomycota</taxon>
        <taxon>Pezizomycotina</taxon>
        <taxon>Leotiomycetes</taxon>
        <taxon>Helotiales</taxon>
        <taxon>Lachnaceae</taxon>
        <taxon>Lachnellula</taxon>
    </lineage>
</organism>
<dbReference type="Proteomes" id="UP000469558">
    <property type="component" value="Unassembled WGS sequence"/>
</dbReference>
<gene>
    <name evidence="7" type="primary">trm82_1</name>
    <name evidence="7" type="ORF">LSUE1_G000338</name>
</gene>
<evidence type="ECO:0000256" key="1">
    <source>
        <dbReference type="ARBA" id="ARBA00004123"/>
    </source>
</evidence>
<evidence type="ECO:0000313" key="7">
    <source>
        <dbReference type="EMBL" id="TVY84995.1"/>
    </source>
</evidence>
<dbReference type="InterPro" id="IPR015943">
    <property type="entry name" value="WD40/YVTN_repeat-like_dom_sf"/>
</dbReference>
<keyword evidence="2" id="KW-0853">WD repeat</keyword>
<dbReference type="OrthoDB" id="339900at2759"/>
<proteinExistence type="predicted"/>
<dbReference type="InterPro" id="IPR001680">
    <property type="entry name" value="WD40_rpt"/>
</dbReference>
<evidence type="ECO:0000256" key="5">
    <source>
        <dbReference type="ARBA" id="ARBA00023242"/>
    </source>
</evidence>
<keyword evidence="8" id="KW-1185">Reference proteome</keyword>